<feature type="domain" description="Peptidase S1" evidence="10">
    <location>
        <begin position="69"/>
        <end position="287"/>
    </location>
</feature>
<dbReference type="FunFam" id="2.40.10.10:FF:000003">
    <property type="entry name" value="Transmembrane serine protease 3"/>
    <property type="match status" value="1"/>
</dbReference>
<protein>
    <recommendedName>
        <fullName evidence="4">Acrosin</fullName>
        <ecNumber evidence="3">3.4.21.10</ecNumber>
    </recommendedName>
</protein>
<dbReference type="GO" id="GO:0007340">
    <property type="term" value="P:acrosome reaction"/>
    <property type="evidence" value="ECO:0007669"/>
    <property type="project" value="TreeGrafter"/>
</dbReference>
<sequence length="287" mass="30944">MKLPQLLRATSIPWVDCSPCQKVSPYFQVESLLGQFPSTVPCLAFKGSLESSLTPSSSSLGQPLKNVRIVGGVDAMPGMWPWLVSIQIPSSHGPRHSCGGSLLAEHWVLTAAHCFKTKKRYVQSWLLTGSIHTVSKVVLHQDYNPLTEENDIALIELDSPVTFNDYVQPACLPRVTMGSETNFTSCFATGWGITSENSVKTSDVLQEAKLNILDSQKCNGSDWYNGAMSPHTLCAGYEEGGIDTCQGDSGGPLMCKTSPASLFYILGITSWGKGCGEANSPGIYTSL</sequence>
<dbReference type="InterPro" id="IPR043504">
    <property type="entry name" value="Peptidase_S1_PA_chymotrypsin"/>
</dbReference>
<dbReference type="PROSITE" id="PS00134">
    <property type="entry name" value="TRYPSIN_HIS"/>
    <property type="match status" value="1"/>
</dbReference>
<dbReference type="PANTHER" id="PTHR24252:SF8">
    <property type="entry name" value="ACROSIN"/>
    <property type="match status" value="1"/>
</dbReference>
<reference evidence="11" key="1">
    <citation type="submission" date="2025-08" db="UniProtKB">
        <authorList>
            <consortium name="Ensembl"/>
        </authorList>
    </citation>
    <scope>IDENTIFICATION</scope>
</reference>
<dbReference type="InterPro" id="IPR033116">
    <property type="entry name" value="TRYPSIN_SER"/>
</dbReference>
<dbReference type="SUPFAM" id="SSF50494">
    <property type="entry name" value="Trypsin-like serine proteases"/>
    <property type="match status" value="1"/>
</dbReference>
<evidence type="ECO:0000256" key="6">
    <source>
        <dbReference type="ARBA" id="ARBA00022801"/>
    </source>
</evidence>
<dbReference type="InterPro" id="IPR001314">
    <property type="entry name" value="Peptidase_S1A"/>
</dbReference>
<dbReference type="PRINTS" id="PR00722">
    <property type="entry name" value="CHYMOTRYPSIN"/>
</dbReference>
<dbReference type="InterPro" id="IPR001254">
    <property type="entry name" value="Trypsin_dom"/>
</dbReference>
<evidence type="ECO:0000256" key="7">
    <source>
        <dbReference type="ARBA" id="ARBA00022825"/>
    </source>
</evidence>
<dbReference type="PANTHER" id="PTHR24252">
    <property type="entry name" value="ACROSIN-RELATED"/>
    <property type="match status" value="1"/>
</dbReference>
<dbReference type="GeneTree" id="ENSGT00940000162777"/>
<evidence type="ECO:0000313" key="11">
    <source>
        <dbReference type="Ensembl" id="ENSPTXP00000023966.1"/>
    </source>
</evidence>
<dbReference type="PROSITE" id="PS00135">
    <property type="entry name" value="TRYPSIN_SER"/>
    <property type="match status" value="1"/>
</dbReference>
<evidence type="ECO:0000259" key="10">
    <source>
        <dbReference type="PROSITE" id="PS50240"/>
    </source>
</evidence>
<proteinExistence type="inferred from homology"/>
<dbReference type="PROSITE" id="PS50240">
    <property type="entry name" value="TRYPSIN_DOM"/>
    <property type="match status" value="1"/>
</dbReference>
<organism evidence="11 12">
    <name type="scientific">Pseudonaja textilis</name>
    <name type="common">Eastern brown snake</name>
    <dbReference type="NCBI Taxonomy" id="8673"/>
    <lineage>
        <taxon>Eukaryota</taxon>
        <taxon>Metazoa</taxon>
        <taxon>Chordata</taxon>
        <taxon>Craniata</taxon>
        <taxon>Vertebrata</taxon>
        <taxon>Euteleostomi</taxon>
        <taxon>Lepidosauria</taxon>
        <taxon>Squamata</taxon>
        <taxon>Bifurcata</taxon>
        <taxon>Unidentata</taxon>
        <taxon>Episquamata</taxon>
        <taxon>Toxicofera</taxon>
        <taxon>Serpentes</taxon>
        <taxon>Colubroidea</taxon>
        <taxon>Elapidae</taxon>
        <taxon>Hydrophiinae</taxon>
        <taxon>Pseudonaja</taxon>
    </lineage>
</organism>
<dbReference type="GO" id="GO:0005576">
    <property type="term" value="C:extracellular region"/>
    <property type="evidence" value="ECO:0007669"/>
    <property type="project" value="UniProtKB-ARBA"/>
</dbReference>
<keyword evidence="6 9" id="KW-0378">Hydrolase</keyword>
<keyword evidence="8" id="KW-1015">Disulfide bond</keyword>
<keyword evidence="5 9" id="KW-0645">Protease</keyword>
<accession>A0A670ZM58</accession>
<dbReference type="GO" id="GO:0004252">
    <property type="term" value="F:serine-type endopeptidase activity"/>
    <property type="evidence" value="ECO:0007669"/>
    <property type="project" value="InterPro"/>
</dbReference>
<evidence type="ECO:0000256" key="3">
    <source>
        <dbReference type="ARBA" id="ARBA00012050"/>
    </source>
</evidence>
<reference evidence="11" key="2">
    <citation type="submission" date="2025-09" db="UniProtKB">
        <authorList>
            <consortium name="Ensembl"/>
        </authorList>
    </citation>
    <scope>IDENTIFICATION</scope>
</reference>
<dbReference type="Proteomes" id="UP000472273">
    <property type="component" value="Unplaced"/>
</dbReference>
<evidence type="ECO:0000313" key="12">
    <source>
        <dbReference type="Proteomes" id="UP000472273"/>
    </source>
</evidence>
<dbReference type="InterPro" id="IPR009003">
    <property type="entry name" value="Peptidase_S1_PA"/>
</dbReference>
<name>A0A670ZM58_PSETE</name>
<comment type="catalytic activity">
    <reaction evidence="1">
        <text>Preferential cleavage: Arg-|-Xaa, Lys-|-Xaa.</text>
        <dbReference type="EC" id="3.4.21.10"/>
    </reaction>
</comment>
<dbReference type="AlphaFoldDB" id="A0A670ZM58"/>
<dbReference type="Gene3D" id="2.40.10.10">
    <property type="entry name" value="Trypsin-like serine proteases"/>
    <property type="match status" value="2"/>
</dbReference>
<dbReference type="Ensembl" id="ENSPTXT00000024708.1">
    <property type="protein sequence ID" value="ENSPTXP00000023966.1"/>
    <property type="gene ID" value="ENSPTXG00000016639.1"/>
</dbReference>
<evidence type="ECO:0000256" key="4">
    <source>
        <dbReference type="ARBA" id="ARBA00017161"/>
    </source>
</evidence>
<evidence type="ECO:0000256" key="1">
    <source>
        <dbReference type="ARBA" id="ARBA00001656"/>
    </source>
</evidence>
<dbReference type="GO" id="GO:0035821">
    <property type="term" value="P:modulation of process of another organism"/>
    <property type="evidence" value="ECO:0007669"/>
    <property type="project" value="UniProtKB-ARBA"/>
</dbReference>
<keyword evidence="12" id="KW-1185">Reference proteome</keyword>
<evidence type="ECO:0000256" key="2">
    <source>
        <dbReference type="ARBA" id="ARBA00009228"/>
    </source>
</evidence>
<comment type="similarity">
    <text evidence="2">Belongs to the peptidase S1 family. Snake venom subfamily.</text>
</comment>
<dbReference type="CDD" id="cd00190">
    <property type="entry name" value="Tryp_SPc"/>
    <property type="match status" value="1"/>
</dbReference>
<dbReference type="InterPro" id="IPR018114">
    <property type="entry name" value="TRYPSIN_HIS"/>
</dbReference>
<dbReference type="SMART" id="SM00020">
    <property type="entry name" value="Tryp_SPc"/>
    <property type="match status" value="1"/>
</dbReference>
<evidence type="ECO:0000256" key="5">
    <source>
        <dbReference type="ARBA" id="ARBA00022670"/>
    </source>
</evidence>
<dbReference type="EC" id="3.4.21.10" evidence="3"/>
<evidence type="ECO:0000256" key="8">
    <source>
        <dbReference type="ARBA" id="ARBA00023157"/>
    </source>
</evidence>
<evidence type="ECO:0000256" key="9">
    <source>
        <dbReference type="RuleBase" id="RU363034"/>
    </source>
</evidence>
<dbReference type="Pfam" id="PF00089">
    <property type="entry name" value="Trypsin"/>
    <property type="match status" value="1"/>
</dbReference>
<keyword evidence="7 9" id="KW-0720">Serine protease</keyword>
<dbReference type="GO" id="GO:0006508">
    <property type="term" value="P:proteolysis"/>
    <property type="evidence" value="ECO:0007669"/>
    <property type="project" value="UniProtKB-KW"/>
</dbReference>